<gene>
    <name evidence="4" type="ORF">LGLO00237_LOCUS10683</name>
</gene>
<dbReference type="PROSITE" id="PS50297">
    <property type="entry name" value="ANK_REP_REGION"/>
    <property type="match status" value="3"/>
</dbReference>
<dbReference type="GO" id="GO:0005249">
    <property type="term" value="F:voltage-gated potassium channel activity"/>
    <property type="evidence" value="ECO:0007669"/>
    <property type="project" value="InterPro"/>
</dbReference>
<dbReference type="InterPro" id="IPR014710">
    <property type="entry name" value="RmlC-like_jellyroll"/>
</dbReference>
<evidence type="ECO:0000256" key="2">
    <source>
        <dbReference type="SAM" id="MobiDB-lite"/>
    </source>
</evidence>
<dbReference type="PROSITE" id="PS50088">
    <property type="entry name" value="ANK_REPEAT"/>
    <property type="match status" value="3"/>
</dbReference>
<keyword evidence="1" id="KW-0040">ANK repeat</keyword>
<protein>
    <recommendedName>
        <fullName evidence="3">Cyclic nucleotide-binding domain-containing protein</fullName>
    </recommendedName>
</protein>
<dbReference type="AlphaFoldDB" id="A0A7S3YQX1"/>
<evidence type="ECO:0000259" key="3">
    <source>
        <dbReference type="PROSITE" id="PS50042"/>
    </source>
</evidence>
<dbReference type="SUPFAM" id="SSF48403">
    <property type="entry name" value="Ankyrin repeat"/>
    <property type="match status" value="1"/>
</dbReference>
<feature type="compositionally biased region" description="Low complexity" evidence="2">
    <location>
        <begin position="572"/>
        <end position="583"/>
    </location>
</feature>
<dbReference type="InterPro" id="IPR045319">
    <property type="entry name" value="KAT/AKT"/>
</dbReference>
<dbReference type="PANTHER" id="PTHR45743">
    <property type="entry name" value="POTASSIUM CHANNEL AKT1"/>
    <property type="match status" value="1"/>
</dbReference>
<dbReference type="Gene3D" id="1.10.287.630">
    <property type="entry name" value="Helix hairpin bin"/>
    <property type="match status" value="1"/>
</dbReference>
<feature type="repeat" description="ANK" evidence="1">
    <location>
        <begin position="346"/>
        <end position="378"/>
    </location>
</feature>
<dbReference type="Gene3D" id="2.60.120.10">
    <property type="entry name" value="Jelly Rolls"/>
    <property type="match status" value="1"/>
</dbReference>
<feature type="compositionally biased region" description="Basic and acidic residues" evidence="2">
    <location>
        <begin position="697"/>
        <end position="717"/>
    </location>
</feature>
<feature type="region of interest" description="Disordered" evidence="2">
    <location>
        <begin position="255"/>
        <end position="274"/>
    </location>
</feature>
<dbReference type="SUPFAM" id="SSF51206">
    <property type="entry name" value="cAMP-binding domain-like"/>
    <property type="match status" value="1"/>
</dbReference>
<organism evidence="4">
    <name type="scientific">Lotharella globosa</name>
    <dbReference type="NCBI Taxonomy" id="91324"/>
    <lineage>
        <taxon>Eukaryota</taxon>
        <taxon>Sar</taxon>
        <taxon>Rhizaria</taxon>
        <taxon>Cercozoa</taxon>
        <taxon>Chlorarachniophyceae</taxon>
        <taxon>Lotharella</taxon>
    </lineage>
</organism>
<dbReference type="InterPro" id="IPR000595">
    <property type="entry name" value="cNMP-bd_dom"/>
</dbReference>
<proteinExistence type="predicted"/>
<feature type="repeat" description="ANK" evidence="1">
    <location>
        <begin position="443"/>
        <end position="475"/>
    </location>
</feature>
<dbReference type="Gene3D" id="1.25.40.20">
    <property type="entry name" value="Ankyrin repeat-containing domain"/>
    <property type="match status" value="2"/>
</dbReference>
<dbReference type="InterPro" id="IPR018490">
    <property type="entry name" value="cNMP-bd_dom_sf"/>
</dbReference>
<accession>A0A7S3YQX1</accession>
<feature type="compositionally biased region" description="Low complexity" evidence="2">
    <location>
        <begin position="536"/>
        <end position="545"/>
    </location>
</feature>
<sequence length="717" mass="77550">MTALASKPDSATMQFREHLDDVAVFMKQNNVPVPLRAQVINFLKLQNAMKVTHGNEMINKLPSAIKMPIKRHQYEDILGTVDIFRGVSKPFLAMLMANVEEEIFMAGMPVINCADRCSAFYIITSGQCEVMVSPTGTNQVKMDNELQGARIEAGGHFGSEGFFSSSNQPFTIKVSKLCCCIKVENEVRKEIMTAFPRDIQVVIINIKRRLELMLELLSTGLKKKEEEELKAQAEVLEGNYLPGVAEKKSALKSTPMPFLDYQPPKRGRGRRRRKSTRTIHNFNITNFTRPFMRSVHETRNNVVLYMERHEQDIAATLCQLASVGDHQNLRSMLYGLDLSSDTGDYDGRVPLHLACARGHLEACKVLLKYKANPSHADHFGVTPLQECVKGGHDEVVAYMLRKGAKLAMKDVGGYMCSVAFVGDNKTVERLLKAKADPNAADYDGRTAFHLGCVEGNLSVVKILLHFKANPHLADRWGQTPLSEAKRVGHDVIVRVMMSALKDSAEDATSTQDTANEKDGGTAAAAATTATFAAAATTTGVSSSSSKDSKGTPAPKEAQNKTKGGSKDAETKAAAAAAAQSSPRKPAKARKKKKKPSRPDLSTIISDSPSGNQPGGDKAQEGGGAANEQNLFSPLSPVQMASTPVSKVTPMPQTPDDAGSQEAKSLSGGDKRTIKVGTSLVGGLSDGPNNTTMCATPKTEDSPSNVERKRLIDKGSSS</sequence>
<feature type="domain" description="Cyclic nucleotide-binding" evidence="3">
    <location>
        <begin position="83"/>
        <end position="192"/>
    </location>
</feature>
<dbReference type="Pfam" id="PF12796">
    <property type="entry name" value="Ank_2"/>
    <property type="match status" value="2"/>
</dbReference>
<feature type="compositionally biased region" description="Polar residues" evidence="2">
    <location>
        <begin position="602"/>
        <end position="611"/>
    </location>
</feature>
<dbReference type="PANTHER" id="PTHR45743:SF2">
    <property type="entry name" value="POTASSIUM CHANNEL AKT1"/>
    <property type="match status" value="1"/>
</dbReference>
<feature type="compositionally biased region" description="Basic residues" evidence="2">
    <location>
        <begin position="265"/>
        <end position="274"/>
    </location>
</feature>
<dbReference type="InterPro" id="IPR002110">
    <property type="entry name" value="Ankyrin_rpt"/>
</dbReference>
<dbReference type="CDD" id="cd00038">
    <property type="entry name" value="CAP_ED"/>
    <property type="match status" value="1"/>
</dbReference>
<dbReference type="SMART" id="SM00248">
    <property type="entry name" value="ANK"/>
    <property type="match status" value="5"/>
</dbReference>
<feature type="repeat" description="ANK" evidence="1">
    <location>
        <begin position="379"/>
        <end position="411"/>
    </location>
</feature>
<dbReference type="EMBL" id="HBIV01014599">
    <property type="protein sequence ID" value="CAE0659109.1"/>
    <property type="molecule type" value="Transcribed_RNA"/>
</dbReference>
<feature type="region of interest" description="Disordered" evidence="2">
    <location>
        <begin position="502"/>
        <end position="521"/>
    </location>
</feature>
<dbReference type="PROSITE" id="PS50042">
    <property type="entry name" value="CNMP_BINDING_3"/>
    <property type="match status" value="1"/>
</dbReference>
<evidence type="ECO:0000256" key="1">
    <source>
        <dbReference type="PROSITE-ProRule" id="PRU00023"/>
    </source>
</evidence>
<dbReference type="InterPro" id="IPR036770">
    <property type="entry name" value="Ankyrin_rpt-contain_sf"/>
</dbReference>
<feature type="compositionally biased region" description="Basic residues" evidence="2">
    <location>
        <begin position="584"/>
        <end position="595"/>
    </location>
</feature>
<dbReference type="SMART" id="SM00100">
    <property type="entry name" value="cNMP"/>
    <property type="match status" value="1"/>
</dbReference>
<reference evidence="4" key="1">
    <citation type="submission" date="2021-01" db="EMBL/GenBank/DDBJ databases">
        <authorList>
            <person name="Corre E."/>
            <person name="Pelletier E."/>
            <person name="Niang G."/>
            <person name="Scheremetjew M."/>
            <person name="Finn R."/>
            <person name="Kale V."/>
            <person name="Holt S."/>
            <person name="Cochrane G."/>
            <person name="Meng A."/>
            <person name="Brown T."/>
            <person name="Cohen L."/>
        </authorList>
    </citation>
    <scope>NUCLEOTIDE SEQUENCE</scope>
    <source>
        <strain evidence="4">CCCM811</strain>
    </source>
</reference>
<name>A0A7S3YQX1_9EUKA</name>
<feature type="region of interest" description="Disordered" evidence="2">
    <location>
        <begin position="536"/>
        <end position="717"/>
    </location>
</feature>
<evidence type="ECO:0000313" key="4">
    <source>
        <dbReference type="EMBL" id="CAE0659109.1"/>
    </source>
</evidence>